<dbReference type="GO" id="GO:0016301">
    <property type="term" value="F:kinase activity"/>
    <property type="evidence" value="ECO:0007669"/>
    <property type="project" value="UniProtKB-KW"/>
</dbReference>
<dbReference type="Pfam" id="PF01272">
    <property type="entry name" value="GreA_GreB"/>
    <property type="match status" value="1"/>
</dbReference>
<keyword evidence="4" id="KW-1185">Reference proteome</keyword>
<proteinExistence type="predicted"/>
<dbReference type="InterPro" id="IPR023459">
    <property type="entry name" value="Tscrpt_elong_fac_GreA/B_fam"/>
</dbReference>
<evidence type="ECO:0000313" key="4">
    <source>
        <dbReference type="Proteomes" id="UP000680348"/>
    </source>
</evidence>
<dbReference type="Gene3D" id="1.10.286.20">
    <property type="match status" value="1"/>
</dbReference>
<dbReference type="RefSeq" id="WP_188252626.1">
    <property type="nucleotide sequence ID" value="NZ_JABVCF010000001.1"/>
</dbReference>
<dbReference type="SUPFAM" id="SSF54534">
    <property type="entry name" value="FKBP-like"/>
    <property type="match status" value="1"/>
</dbReference>
<protein>
    <submittedName>
        <fullName evidence="3">Nucleoside diphosphate kinase regulator</fullName>
    </submittedName>
</protein>
<evidence type="ECO:0000313" key="3">
    <source>
        <dbReference type="EMBL" id="MBS3647052.1"/>
    </source>
</evidence>
<keyword evidence="3" id="KW-0808">Transferase</keyword>
<dbReference type="InterPro" id="IPR001437">
    <property type="entry name" value="Tscrpt_elong_fac_GreA/B_C"/>
</dbReference>
<dbReference type="InterPro" id="IPR036953">
    <property type="entry name" value="GreA/GreB_C_sf"/>
</dbReference>
<dbReference type="Pfam" id="PF14760">
    <property type="entry name" value="Rnk_N"/>
    <property type="match status" value="1"/>
</dbReference>
<dbReference type="GO" id="GO:0006354">
    <property type="term" value="P:DNA-templated transcription elongation"/>
    <property type="evidence" value="ECO:0007669"/>
    <property type="project" value="TreeGrafter"/>
</dbReference>
<accession>A0A942E1W6</accession>
<dbReference type="InterPro" id="IPR029462">
    <property type="entry name" value="Rnk_N"/>
</dbReference>
<reference evidence="3" key="1">
    <citation type="submission" date="2021-04" db="EMBL/GenBank/DDBJ databases">
        <title>Pseudaminobacter soli sp. nov., isolated from paddy soil contaminated by heavy metals.</title>
        <authorList>
            <person name="Zhang K."/>
        </authorList>
    </citation>
    <scope>NUCLEOTIDE SEQUENCE</scope>
    <source>
        <strain evidence="3">19-2017</strain>
    </source>
</reference>
<dbReference type="PANTHER" id="PTHR30437:SF5">
    <property type="entry name" value="REGULATOR OF NUCLEOSIDE DIPHOSPHATE KINASE"/>
    <property type="match status" value="1"/>
</dbReference>
<evidence type="ECO:0000259" key="2">
    <source>
        <dbReference type="Pfam" id="PF14760"/>
    </source>
</evidence>
<dbReference type="NCBIfam" id="NF004396">
    <property type="entry name" value="PRK05753.1"/>
    <property type="match status" value="1"/>
</dbReference>
<sequence length="142" mass="15302">MTNKAAGRKPAITIARSEHHKLQVFATKLEQRDPELADNLLGELDRARIVEDDHMAAGVVRIGSPVRYETNDGEIRMATLVYPGQADISSGRVSVLTPVGTALLGLQAGQAIDWADRSGRRHTLRILEVGAAEPQALDTASP</sequence>
<dbReference type="Gene3D" id="3.10.50.30">
    <property type="entry name" value="Transcription elongation factor, GreA/GreB, C-terminal domain"/>
    <property type="match status" value="1"/>
</dbReference>
<comment type="caution">
    <text evidence="3">The sequence shown here is derived from an EMBL/GenBank/DDBJ whole genome shotgun (WGS) entry which is preliminary data.</text>
</comment>
<keyword evidence="3" id="KW-0418">Kinase</keyword>
<feature type="domain" description="Regulator of nucleoside diphosphate kinase N-terminal" evidence="2">
    <location>
        <begin position="10"/>
        <end position="50"/>
    </location>
</feature>
<organism evidence="3 4">
    <name type="scientific">Pseudaminobacter soli</name>
    <name type="common">ex Zhang et al. 2022</name>
    <dbReference type="NCBI Taxonomy" id="2831468"/>
    <lineage>
        <taxon>Bacteria</taxon>
        <taxon>Pseudomonadati</taxon>
        <taxon>Pseudomonadota</taxon>
        <taxon>Alphaproteobacteria</taxon>
        <taxon>Hyphomicrobiales</taxon>
        <taxon>Phyllobacteriaceae</taxon>
        <taxon>Pseudaminobacter</taxon>
    </lineage>
</organism>
<dbReference type="GO" id="GO:0070063">
    <property type="term" value="F:RNA polymerase binding"/>
    <property type="evidence" value="ECO:0007669"/>
    <property type="project" value="InterPro"/>
</dbReference>
<evidence type="ECO:0000259" key="1">
    <source>
        <dbReference type="Pfam" id="PF01272"/>
    </source>
</evidence>
<dbReference type="AlphaFoldDB" id="A0A942E1W6"/>
<dbReference type="GO" id="GO:0003677">
    <property type="term" value="F:DNA binding"/>
    <property type="evidence" value="ECO:0007669"/>
    <property type="project" value="InterPro"/>
</dbReference>
<dbReference type="EMBL" id="JAGWCR010000001">
    <property type="protein sequence ID" value="MBS3647052.1"/>
    <property type="molecule type" value="Genomic_DNA"/>
</dbReference>
<dbReference type="Proteomes" id="UP000680348">
    <property type="component" value="Unassembled WGS sequence"/>
</dbReference>
<dbReference type="GO" id="GO:0032784">
    <property type="term" value="P:regulation of DNA-templated transcription elongation"/>
    <property type="evidence" value="ECO:0007669"/>
    <property type="project" value="InterPro"/>
</dbReference>
<feature type="domain" description="Transcription elongation factor GreA/GreB C-terminal" evidence="1">
    <location>
        <begin position="57"/>
        <end position="129"/>
    </location>
</feature>
<dbReference type="PANTHER" id="PTHR30437">
    <property type="entry name" value="TRANSCRIPTION ELONGATION FACTOR GREA"/>
    <property type="match status" value="1"/>
</dbReference>
<name>A0A942E1W6_9HYPH</name>
<gene>
    <name evidence="3" type="primary">rnk</name>
    <name evidence="3" type="ORF">KEU06_00230</name>
</gene>